<evidence type="ECO:0000313" key="1">
    <source>
        <dbReference type="EMBL" id="NKX90201.1"/>
    </source>
</evidence>
<dbReference type="Proteomes" id="UP000572007">
    <property type="component" value="Unassembled WGS sequence"/>
</dbReference>
<dbReference type="AlphaFoldDB" id="A0A846WA98"/>
<gene>
    <name evidence="1" type="ORF">HGA10_23210</name>
</gene>
<dbReference type="RefSeq" id="WP_067642317.1">
    <property type="nucleotide sequence ID" value="NZ_JAAXOM010000006.1"/>
</dbReference>
<organism evidence="1 2">
    <name type="scientific">Nocardia coubleae</name>
    <dbReference type="NCBI Taxonomy" id="356147"/>
    <lineage>
        <taxon>Bacteria</taxon>
        <taxon>Bacillati</taxon>
        <taxon>Actinomycetota</taxon>
        <taxon>Actinomycetes</taxon>
        <taxon>Mycobacteriales</taxon>
        <taxon>Nocardiaceae</taxon>
        <taxon>Nocardia</taxon>
    </lineage>
</organism>
<sequence>MRFGDEWGGGDSVVVVRPEEFAGIDRACVMFLEVVESVSLLAGQISSQMHWGLGGGDGRLISGPALVGRFRETAEAVAAAMETHRRIVGDIREAHRLARDRLVAVDEEWALRLADAEAALGTRDPFAVGAR</sequence>
<keyword evidence="2" id="KW-1185">Reference proteome</keyword>
<name>A0A846WA98_9NOCA</name>
<dbReference type="EMBL" id="JAAXOM010000006">
    <property type="protein sequence ID" value="NKX90201.1"/>
    <property type="molecule type" value="Genomic_DNA"/>
</dbReference>
<accession>A0A846WA98</accession>
<comment type="caution">
    <text evidence="1">The sequence shown here is derived from an EMBL/GenBank/DDBJ whole genome shotgun (WGS) entry which is preliminary data.</text>
</comment>
<evidence type="ECO:0000313" key="2">
    <source>
        <dbReference type="Proteomes" id="UP000572007"/>
    </source>
</evidence>
<proteinExistence type="predicted"/>
<reference evidence="1 2" key="1">
    <citation type="submission" date="2020-04" db="EMBL/GenBank/DDBJ databases">
        <title>MicrobeNet Type strains.</title>
        <authorList>
            <person name="Nicholson A.C."/>
        </authorList>
    </citation>
    <scope>NUCLEOTIDE SEQUENCE [LARGE SCALE GENOMIC DNA]</scope>
    <source>
        <strain evidence="1 2">DSM 44960</strain>
    </source>
</reference>
<protein>
    <submittedName>
        <fullName evidence="1">Uncharacterized protein</fullName>
    </submittedName>
</protein>